<dbReference type="Gene3D" id="3.40.50.720">
    <property type="entry name" value="NAD(P)-binding Rossmann-like Domain"/>
    <property type="match status" value="1"/>
</dbReference>
<dbReference type="InParanoid" id="A0A1Y1URT2"/>
<keyword evidence="1" id="KW-0521">NADP</keyword>
<dbReference type="GO" id="GO:0009062">
    <property type="term" value="P:fatty acid catabolic process"/>
    <property type="evidence" value="ECO:0007669"/>
    <property type="project" value="InterPro"/>
</dbReference>
<evidence type="ECO:0000256" key="5">
    <source>
        <dbReference type="ARBA" id="ARBA00048340"/>
    </source>
</evidence>
<dbReference type="GO" id="GO:0005777">
    <property type="term" value="C:peroxisome"/>
    <property type="evidence" value="ECO:0007669"/>
    <property type="project" value="TreeGrafter"/>
</dbReference>
<accession>A0A1Y1URT2</accession>
<comment type="catalytic activity">
    <reaction evidence="4">
        <text>a (2E,4E)-dienoyl-CoA + NADPH + H(+) = a 4,5-saturated-(3E)-enoyl-CoA + NADP(+)</text>
        <dbReference type="Rhea" id="RHEA:45912"/>
        <dbReference type="ChEBI" id="CHEBI:15378"/>
        <dbReference type="ChEBI" id="CHEBI:57783"/>
        <dbReference type="ChEBI" id="CHEBI:58349"/>
        <dbReference type="ChEBI" id="CHEBI:85101"/>
        <dbReference type="ChEBI" id="CHEBI:85493"/>
        <dbReference type="EC" id="1.3.1.124"/>
    </reaction>
</comment>
<dbReference type="Proteomes" id="UP000193218">
    <property type="component" value="Unassembled WGS sequence"/>
</dbReference>
<dbReference type="InterPro" id="IPR002347">
    <property type="entry name" value="SDR_fam"/>
</dbReference>
<dbReference type="PANTHER" id="PTHR43296:SF2">
    <property type="entry name" value="PEROXISOMAL 2,4-DIENOYL-COA REDUCTASE [(3E)-ENOYL-COA-PRODUCING]"/>
    <property type="match status" value="1"/>
</dbReference>
<evidence type="ECO:0000256" key="2">
    <source>
        <dbReference type="ARBA" id="ARBA00023002"/>
    </source>
</evidence>
<comment type="catalytic activity">
    <reaction evidence="5">
        <text>a (2E,4Z)-dienoyl-CoA + NADPH + H(+) = a 4,5-saturated-(3E)-enoyl-CoA + NADP(+)</text>
        <dbReference type="Rhea" id="RHEA:61892"/>
        <dbReference type="ChEBI" id="CHEBI:15378"/>
        <dbReference type="ChEBI" id="CHEBI:57783"/>
        <dbReference type="ChEBI" id="CHEBI:58349"/>
        <dbReference type="ChEBI" id="CHEBI:85099"/>
        <dbReference type="ChEBI" id="CHEBI:85493"/>
        <dbReference type="EC" id="1.3.1.124"/>
    </reaction>
</comment>
<gene>
    <name evidence="6" type="ORF">BD324DRAFT_611614</name>
</gene>
<keyword evidence="2" id="KW-0560">Oxidoreductase</keyword>
<evidence type="ECO:0000256" key="4">
    <source>
        <dbReference type="ARBA" id="ARBA00048009"/>
    </source>
</evidence>
<dbReference type="PRINTS" id="PR00081">
    <property type="entry name" value="GDHRDH"/>
</dbReference>
<dbReference type="AlphaFoldDB" id="A0A1Y1URT2"/>
<dbReference type="GO" id="GO:0008670">
    <property type="term" value="F:2,4-dienoyl-CoA reductase (NADPH) activity"/>
    <property type="evidence" value="ECO:0007669"/>
    <property type="project" value="InterPro"/>
</dbReference>
<dbReference type="SUPFAM" id="SSF51735">
    <property type="entry name" value="NAD(P)-binding Rossmann-fold domains"/>
    <property type="match status" value="1"/>
</dbReference>
<dbReference type="CDD" id="cd05369">
    <property type="entry name" value="TER_DECR_SDR_a"/>
    <property type="match status" value="1"/>
</dbReference>
<dbReference type="InterPro" id="IPR036291">
    <property type="entry name" value="NAD(P)-bd_dom_sf"/>
</dbReference>
<sequence>MDTFRQDLFRGKVLFCTGGRSGICYEITQTMMGLGADAAIVGRDAKGLEESANKLSKATGRKCLATPADVRDAKAVQGAVKATIEKFGRIDFVVCGAAGNFLVPISGMSENAFKTVVEIDLLGTYHTVKATLPHLRESKGAYLHIGVTLHYRGTPWQAHVSAAKAGVHALSRVIAVEEGPRGVRSNVIAPGLIGDTGGWDRLSVKDYDPSKGVPLGRIGTKMDIAQAAVFIFSPAAEYITGTEIPVDGGDHHLYRSPLPYPKSVLEPESMKSLVKAKM</sequence>
<dbReference type="PANTHER" id="PTHR43296">
    <property type="entry name" value="PEROXISOMAL 2,4-DIENOYL-COA REDUCTASE"/>
    <property type="match status" value="1"/>
</dbReference>
<dbReference type="OrthoDB" id="2136131at2759"/>
<organism evidence="6 7">
    <name type="scientific">Kockovaella imperatae</name>
    <dbReference type="NCBI Taxonomy" id="4999"/>
    <lineage>
        <taxon>Eukaryota</taxon>
        <taxon>Fungi</taxon>
        <taxon>Dikarya</taxon>
        <taxon>Basidiomycota</taxon>
        <taxon>Agaricomycotina</taxon>
        <taxon>Tremellomycetes</taxon>
        <taxon>Tremellales</taxon>
        <taxon>Cuniculitremaceae</taxon>
        <taxon>Kockovaella</taxon>
    </lineage>
</organism>
<dbReference type="EMBL" id="NBSH01000001">
    <property type="protein sequence ID" value="ORX40642.1"/>
    <property type="molecule type" value="Genomic_DNA"/>
</dbReference>
<evidence type="ECO:0000256" key="1">
    <source>
        <dbReference type="ARBA" id="ARBA00022857"/>
    </source>
</evidence>
<evidence type="ECO:0000313" key="6">
    <source>
        <dbReference type="EMBL" id="ORX40642.1"/>
    </source>
</evidence>
<reference evidence="6 7" key="1">
    <citation type="submission" date="2017-03" db="EMBL/GenBank/DDBJ databases">
        <title>Widespread Adenine N6-methylation of Active Genes in Fungi.</title>
        <authorList>
            <consortium name="DOE Joint Genome Institute"/>
            <person name="Mondo S.J."/>
            <person name="Dannebaum R.O."/>
            <person name="Kuo R.C."/>
            <person name="Louie K.B."/>
            <person name="Bewick A.J."/>
            <person name="Labutti K."/>
            <person name="Haridas S."/>
            <person name="Kuo A."/>
            <person name="Salamov A."/>
            <person name="Ahrendt S.R."/>
            <person name="Lau R."/>
            <person name="Bowen B.P."/>
            <person name="Lipzen A."/>
            <person name="Sullivan W."/>
            <person name="Andreopoulos W.B."/>
            <person name="Clum A."/>
            <person name="Lindquist E."/>
            <person name="Daum C."/>
            <person name="Northen T.R."/>
            <person name="Ramamoorthy G."/>
            <person name="Schmitz R.J."/>
            <person name="Gryganskyi A."/>
            <person name="Culley D."/>
            <person name="Magnuson J."/>
            <person name="James T.Y."/>
            <person name="O'Malley M.A."/>
            <person name="Stajich J.E."/>
            <person name="Spatafora J.W."/>
            <person name="Visel A."/>
            <person name="Grigoriev I.V."/>
        </authorList>
    </citation>
    <scope>NUCLEOTIDE SEQUENCE [LARGE SCALE GENOMIC DNA]</scope>
    <source>
        <strain evidence="6 7">NRRL Y-17943</strain>
    </source>
</reference>
<dbReference type="InterPro" id="IPR045017">
    <property type="entry name" value="DECR2-like"/>
</dbReference>
<evidence type="ECO:0000256" key="3">
    <source>
        <dbReference type="ARBA" id="ARBA00026117"/>
    </source>
</evidence>
<dbReference type="Pfam" id="PF13561">
    <property type="entry name" value="adh_short_C2"/>
    <property type="match status" value="1"/>
</dbReference>
<name>A0A1Y1URT2_9TREE</name>
<comment type="caution">
    <text evidence="6">The sequence shown here is derived from an EMBL/GenBank/DDBJ whole genome shotgun (WGS) entry which is preliminary data.</text>
</comment>
<evidence type="ECO:0000313" key="7">
    <source>
        <dbReference type="Proteomes" id="UP000193218"/>
    </source>
</evidence>
<dbReference type="RefSeq" id="XP_021874321.1">
    <property type="nucleotide sequence ID" value="XM_022014288.1"/>
</dbReference>
<protein>
    <recommendedName>
        <fullName evidence="3">2,4-dienoyl-CoA reductase [(3E)-enoyl-CoA-producing]</fullName>
        <ecNumber evidence="3">1.3.1.124</ecNumber>
    </recommendedName>
</protein>
<dbReference type="EC" id="1.3.1.124" evidence="3"/>
<keyword evidence="7" id="KW-1185">Reference proteome</keyword>
<dbReference type="STRING" id="4999.A0A1Y1URT2"/>
<dbReference type="GeneID" id="33556096"/>
<proteinExistence type="predicted"/>